<dbReference type="AlphaFoldDB" id="A0AAN4ZHR0"/>
<reference evidence="3" key="1">
    <citation type="submission" date="2022-10" db="EMBL/GenBank/DDBJ databases">
        <title>Genome assembly of Pristionchus species.</title>
        <authorList>
            <person name="Yoshida K."/>
            <person name="Sommer R.J."/>
        </authorList>
    </citation>
    <scope>NUCLEOTIDE SEQUENCE [LARGE SCALE GENOMIC DNA]</scope>
    <source>
        <strain evidence="3">RS5460</strain>
    </source>
</reference>
<dbReference type="EMBL" id="BTRK01000003">
    <property type="protein sequence ID" value="GMR40104.1"/>
    <property type="molecule type" value="Genomic_DNA"/>
</dbReference>
<evidence type="ECO:0000256" key="1">
    <source>
        <dbReference type="SAM" id="MobiDB-lite"/>
    </source>
</evidence>
<protein>
    <submittedName>
        <fullName evidence="2">Uncharacterized protein</fullName>
    </submittedName>
</protein>
<keyword evidence="3" id="KW-1185">Reference proteome</keyword>
<evidence type="ECO:0000313" key="3">
    <source>
        <dbReference type="Proteomes" id="UP001328107"/>
    </source>
</evidence>
<organism evidence="2 3">
    <name type="scientific">Pristionchus mayeri</name>
    <dbReference type="NCBI Taxonomy" id="1317129"/>
    <lineage>
        <taxon>Eukaryota</taxon>
        <taxon>Metazoa</taxon>
        <taxon>Ecdysozoa</taxon>
        <taxon>Nematoda</taxon>
        <taxon>Chromadorea</taxon>
        <taxon>Rhabditida</taxon>
        <taxon>Rhabditina</taxon>
        <taxon>Diplogasteromorpha</taxon>
        <taxon>Diplogasteroidea</taxon>
        <taxon>Neodiplogasteridae</taxon>
        <taxon>Pristionchus</taxon>
    </lineage>
</organism>
<accession>A0AAN4ZHR0</accession>
<proteinExistence type="predicted"/>
<sequence length="140" mass="16248">MKTGRSSRDSMPTTTAMRRAKRPSMRSSRSLPLSPRRPRKFTTTFRNRLTLSEMMPKPSSNCALEALANSRPLCWSEEGRKMLISWPRLIALKRRTMSSPMMPRLTSGRTCPSLRSNWRPKQSQIMYVIAVLARWNKYDV</sequence>
<feature type="compositionally biased region" description="Low complexity" evidence="1">
    <location>
        <begin position="25"/>
        <end position="34"/>
    </location>
</feature>
<name>A0AAN4ZHR0_9BILA</name>
<evidence type="ECO:0000313" key="2">
    <source>
        <dbReference type="EMBL" id="GMR40104.1"/>
    </source>
</evidence>
<gene>
    <name evidence="2" type="ORF">PMAYCL1PPCAC_10299</name>
</gene>
<dbReference type="Proteomes" id="UP001328107">
    <property type="component" value="Unassembled WGS sequence"/>
</dbReference>
<comment type="caution">
    <text evidence="2">The sequence shown here is derived from an EMBL/GenBank/DDBJ whole genome shotgun (WGS) entry which is preliminary data.</text>
</comment>
<feature type="region of interest" description="Disordered" evidence="1">
    <location>
        <begin position="1"/>
        <end position="39"/>
    </location>
</feature>